<dbReference type="PANTHER" id="PTHR44688">
    <property type="entry name" value="DNA-BINDING TRANSCRIPTIONAL ACTIVATOR DEVR_DOSR"/>
    <property type="match status" value="1"/>
</dbReference>
<dbReference type="InterPro" id="IPR036388">
    <property type="entry name" value="WH-like_DNA-bd_sf"/>
</dbReference>
<dbReference type="SMART" id="SM00028">
    <property type="entry name" value="TPR"/>
    <property type="match status" value="4"/>
</dbReference>
<keyword evidence="7" id="KW-1185">Reference proteome</keyword>
<evidence type="ECO:0000313" key="6">
    <source>
        <dbReference type="EMBL" id="WMS87939.1"/>
    </source>
</evidence>
<reference evidence="6 7" key="1">
    <citation type="submission" date="2023-08" db="EMBL/GenBank/DDBJ databases">
        <title>Pleionea litopenaei sp. nov., isolated from stomach of juvenile Litopenaeus vannamei.</title>
        <authorList>
            <person name="Rho A.M."/>
            <person name="Hwang C.Y."/>
        </authorList>
    </citation>
    <scope>NUCLEOTIDE SEQUENCE [LARGE SCALE GENOMIC DNA]</scope>
    <source>
        <strain evidence="6 7">HL-JVS1</strain>
    </source>
</reference>
<dbReference type="InterPro" id="IPR019734">
    <property type="entry name" value="TPR_rpt"/>
</dbReference>
<dbReference type="Gene3D" id="1.10.10.10">
    <property type="entry name" value="Winged helix-like DNA-binding domain superfamily/Winged helix DNA-binding domain"/>
    <property type="match status" value="1"/>
</dbReference>
<dbReference type="InterPro" id="IPR011990">
    <property type="entry name" value="TPR-like_helical_dom_sf"/>
</dbReference>
<keyword evidence="3" id="KW-0804">Transcription</keyword>
<dbReference type="KEGG" id="plei:Q9312_03220"/>
<feature type="domain" description="HTH luxR-type" evidence="5">
    <location>
        <begin position="1"/>
        <end position="65"/>
    </location>
</feature>
<dbReference type="GO" id="GO:0006355">
    <property type="term" value="P:regulation of DNA-templated transcription"/>
    <property type="evidence" value="ECO:0007669"/>
    <property type="project" value="InterPro"/>
</dbReference>
<dbReference type="PROSITE" id="PS50043">
    <property type="entry name" value="HTH_LUXR_2"/>
    <property type="match status" value="1"/>
</dbReference>
<keyword evidence="1" id="KW-0805">Transcription regulation</keyword>
<dbReference type="PRINTS" id="PR00038">
    <property type="entry name" value="HTHLUXR"/>
</dbReference>
<evidence type="ECO:0000256" key="3">
    <source>
        <dbReference type="ARBA" id="ARBA00023163"/>
    </source>
</evidence>
<dbReference type="Proteomes" id="UP001239782">
    <property type="component" value="Chromosome"/>
</dbReference>
<dbReference type="AlphaFoldDB" id="A0AA51X7I0"/>
<dbReference type="RefSeq" id="WP_309203107.1">
    <property type="nucleotide sequence ID" value="NZ_CP133548.1"/>
</dbReference>
<protein>
    <submittedName>
        <fullName evidence="6">LuxR C-terminal-related transcriptional regulator</fullName>
    </submittedName>
</protein>
<dbReference type="SUPFAM" id="SSF46894">
    <property type="entry name" value="C-terminal effector domain of the bipartite response regulators"/>
    <property type="match status" value="1"/>
</dbReference>
<feature type="repeat" description="TPR" evidence="4">
    <location>
        <begin position="345"/>
        <end position="378"/>
    </location>
</feature>
<sequence length="479" mass="54169">MGTLNDLTLRQLEILKLLSKGLSNKEIANLLDISLNTVKVHVSSLMRSLEVENRTEAAFAYKELHDIEQGQKVLTTDDYLETIQPITLSMPVVAALALENRSQEAFFEHIGESISEDLLIRLSSSRLFNVISFRSSRRYSHEDLLDDVIEKLHCDYLITGSVRWQDDAIKLNIEFIRCIDKQPIWREILNFHVDDIVSTLQKISTSIASSINIQITEDQALSTPPITGDIWHHAMKGLWYLNQREKKHCLAALHRFETCLEQQPTWALLFYARAMANYQLFFEQWCEPDEIKVDDIEADAKQSIRLDPLFAEGHLAFALSQIAKGQMMVAYQSLVRALELNPSLPRAHSLLGQLSGMAEDYTSAIKHLNLALRMNPRDPERWSYYAALAMTFYAKGEYSKAISYAGESLSFGSHSAIPHIALIASYSSLHEKEKAIEATQKFKAACPTFNTEGLKLMLKGAKPEAVAKLTHLLETLGVD</sequence>
<gene>
    <name evidence="6" type="ORF">Q9312_03220</name>
</gene>
<dbReference type="EMBL" id="CP133548">
    <property type="protein sequence ID" value="WMS87939.1"/>
    <property type="molecule type" value="Genomic_DNA"/>
</dbReference>
<evidence type="ECO:0000256" key="1">
    <source>
        <dbReference type="ARBA" id="ARBA00023015"/>
    </source>
</evidence>
<name>A0AA51X7I0_9GAMM</name>
<dbReference type="PANTHER" id="PTHR44688:SF16">
    <property type="entry name" value="DNA-BINDING TRANSCRIPTIONAL ACTIVATOR DEVR_DOSR"/>
    <property type="match status" value="1"/>
</dbReference>
<evidence type="ECO:0000256" key="2">
    <source>
        <dbReference type="ARBA" id="ARBA00023125"/>
    </source>
</evidence>
<keyword evidence="4" id="KW-0802">TPR repeat</keyword>
<dbReference type="CDD" id="cd06170">
    <property type="entry name" value="LuxR_C_like"/>
    <property type="match status" value="1"/>
</dbReference>
<dbReference type="InterPro" id="IPR000792">
    <property type="entry name" value="Tscrpt_reg_LuxR_C"/>
</dbReference>
<dbReference type="PROSITE" id="PS50005">
    <property type="entry name" value="TPR"/>
    <property type="match status" value="1"/>
</dbReference>
<accession>A0AA51X7I0</accession>
<evidence type="ECO:0000259" key="5">
    <source>
        <dbReference type="PROSITE" id="PS50043"/>
    </source>
</evidence>
<dbReference type="InterPro" id="IPR016032">
    <property type="entry name" value="Sig_transdc_resp-reg_C-effctor"/>
</dbReference>
<dbReference type="Pfam" id="PF00196">
    <property type="entry name" value="GerE"/>
    <property type="match status" value="1"/>
</dbReference>
<dbReference type="Gene3D" id="1.25.40.10">
    <property type="entry name" value="Tetratricopeptide repeat domain"/>
    <property type="match status" value="1"/>
</dbReference>
<evidence type="ECO:0000313" key="7">
    <source>
        <dbReference type="Proteomes" id="UP001239782"/>
    </source>
</evidence>
<dbReference type="SUPFAM" id="SSF48452">
    <property type="entry name" value="TPR-like"/>
    <property type="match status" value="1"/>
</dbReference>
<keyword evidence="2" id="KW-0238">DNA-binding</keyword>
<dbReference type="SMART" id="SM00421">
    <property type="entry name" value="HTH_LUXR"/>
    <property type="match status" value="1"/>
</dbReference>
<dbReference type="GO" id="GO:0003677">
    <property type="term" value="F:DNA binding"/>
    <property type="evidence" value="ECO:0007669"/>
    <property type="project" value="UniProtKB-KW"/>
</dbReference>
<evidence type="ECO:0000256" key="4">
    <source>
        <dbReference type="PROSITE-ProRule" id="PRU00339"/>
    </source>
</evidence>
<organism evidence="6 7">
    <name type="scientific">Pleionea litopenaei</name>
    <dbReference type="NCBI Taxonomy" id="3070815"/>
    <lineage>
        <taxon>Bacteria</taxon>
        <taxon>Pseudomonadati</taxon>
        <taxon>Pseudomonadota</taxon>
        <taxon>Gammaproteobacteria</taxon>
        <taxon>Oceanospirillales</taxon>
        <taxon>Pleioneaceae</taxon>
        <taxon>Pleionea</taxon>
    </lineage>
</organism>
<proteinExistence type="predicted"/>